<proteinExistence type="predicted"/>
<reference evidence="1 2" key="1">
    <citation type="submission" date="2016-10" db="EMBL/GenBank/DDBJ databases">
        <authorList>
            <person name="de Groot N.N."/>
        </authorList>
    </citation>
    <scope>NUCLEOTIDE SEQUENCE [LARGE SCALE GENOMIC DNA]</scope>
    <source>
        <strain evidence="1 2">DSM 23413</strain>
    </source>
</reference>
<dbReference type="Pfam" id="PF08837">
    <property type="entry name" value="DUF1810"/>
    <property type="match status" value="1"/>
</dbReference>
<keyword evidence="2" id="KW-1185">Reference proteome</keyword>
<dbReference type="EMBL" id="FNVD01000006">
    <property type="protein sequence ID" value="SEF88985.1"/>
    <property type="molecule type" value="Genomic_DNA"/>
</dbReference>
<dbReference type="Proteomes" id="UP000236742">
    <property type="component" value="Unassembled WGS sequence"/>
</dbReference>
<accession>A0A1H5VNS3</accession>
<organism evidence="1 2">
    <name type="scientific">Jhaorihella thermophila</name>
    <dbReference type="NCBI Taxonomy" id="488547"/>
    <lineage>
        <taxon>Bacteria</taxon>
        <taxon>Pseudomonadati</taxon>
        <taxon>Pseudomonadota</taxon>
        <taxon>Alphaproteobacteria</taxon>
        <taxon>Rhodobacterales</taxon>
        <taxon>Paracoccaceae</taxon>
        <taxon>Jhaorihella</taxon>
    </lineage>
</organism>
<dbReference type="InterPro" id="IPR036287">
    <property type="entry name" value="Rv1873-like_sf"/>
</dbReference>
<dbReference type="InterPro" id="IPR014937">
    <property type="entry name" value="DUF1810"/>
</dbReference>
<dbReference type="Gene3D" id="1.25.40.380">
    <property type="entry name" value="Protein of unknown function DUF1810"/>
    <property type="match status" value="1"/>
</dbReference>
<gene>
    <name evidence="1" type="ORF">SAMN05421751_106150</name>
</gene>
<evidence type="ECO:0000313" key="1">
    <source>
        <dbReference type="EMBL" id="SEF88985.1"/>
    </source>
</evidence>
<dbReference type="OrthoDB" id="9801870at2"/>
<dbReference type="AlphaFoldDB" id="A0A1H5VNS3"/>
<name>A0A1H5VNS3_9RHOB</name>
<sequence length="141" mass="15820">MTPERAAEFLDAQDRVWTAVRSELAQGRKTSHWIWFVFPQLASLGRSPTSRRFGIRDLREAADYLANDRLRARLEEAATLMLTHAGKSPESVLGPIDALKLRSSMTLFSRVPGASPLFRQVLDTFYDGTPCPLTLKALEES</sequence>
<evidence type="ECO:0000313" key="2">
    <source>
        <dbReference type="Proteomes" id="UP000236742"/>
    </source>
</evidence>
<dbReference type="SUPFAM" id="SSF140736">
    <property type="entry name" value="Rv1873-like"/>
    <property type="match status" value="1"/>
</dbReference>
<dbReference type="RefSeq" id="WP_104007832.1">
    <property type="nucleotide sequence ID" value="NZ_FNVD01000006.1"/>
</dbReference>
<protein>
    <submittedName>
        <fullName evidence="1">Uncharacterized protein, DUF1810 family</fullName>
    </submittedName>
</protein>